<evidence type="ECO:0000313" key="9">
    <source>
        <dbReference type="Proteomes" id="UP001568358"/>
    </source>
</evidence>
<evidence type="ECO:0000256" key="2">
    <source>
        <dbReference type="ARBA" id="ARBA00023125"/>
    </source>
</evidence>
<dbReference type="Gene3D" id="1.10.10.60">
    <property type="entry name" value="Homeodomain-like"/>
    <property type="match status" value="2"/>
</dbReference>
<dbReference type="AlphaFoldDB" id="A0A8G2F9B2"/>
<dbReference type="EMBL" id="JBFSOO010000016">
    <property type="protein sequence ID" value="MEZ6854887.1"/>
    <property type="molecule type" value="Genomic_DNA"/>
</dbReference>
<name>A0A8G2F9B2_9BACT</name>
<dbReference type="EMBL" id="FQZR01000002">
    <property type="protein sequence ID" value="SHI46091.1"/>
    <property type="molecule type" value="Genomic_DNA"/>
</dbReference>
<dbReference type="SMART" id="SM00342">
    <property type="entry name" value="HTH_ARAC"/>
    <property type="match status" value="1"/>
</dbReference>
<organism evidence="7 8">
    <name type="scientific">Halodesulfovibrio aestuarii</name>
    <dbReference type="NCBI Taxonomy" id="126333"/>
    <lineage>
        <taxon>Bacteria</taxon>
        <taxon>Pseudomonadati</taxon>
        <taxon>Thermodesulfobacteriota</taxon>
        <taxon>Desulfovibrionia</taxon>
        <taxon>Desulfovibrionales</taxon>
        <taxon>Desulfovibrionaceae</taxon>
        <taxon>Halodesulfovibrio</taxon>
    </lineage>
</organism>
<proteinExistence type="predicted"/>
<dbReference type="Proteomes" id="UP001568358">
    <property type="component" value="Unassembled WGS sequence"/>
</dbReference>
<dbReference type="InterPro" id="IPR050204">
    <property type="entry name" value="AraC_XylS_family_regulators"/>
</dbReference>
<dbReference type="InterPro" id="IPR037923">
    <property type="entry name" value="HTH-like"/>
</dbReference>
<dbReference type="GO" id="GO:0003700">
    <property type="term" value="F:DNA-binding transcription factor activity"/>
    <property type="evidence" value="ECO:0007669"/>
    <property type="project" value="InterPro"/>
</dbReference>
<dbReference type="SUPFAM" id="SSF51215">
    <property type="entry name" value="Regulatory protein AraC"/>
    <property type="match status" value="1"/>
</dbReference>
<dbReference type="PROSITE" id="PS01124">
    <property type="entry name" value="HTH_ARAC_FAMILY_2"/>
    <property type="match status" value="1"/>
</dbReference>
<dbReference type="PROSITE" id="PS00041">
    <property type="entry name" value="HTH_ARAC_FAMILY_1"/>
    <property type="match status" value="1"/>
</dbReference>
<dbReference type="RefSeq" id="WP_020001156.1">
    <property type="nucleotide sequence ID" value="NZ_CP192219.1"/>
</dbReference>
<dbReference type="InterPro" id="IPR003313">
    <property type="entry name" value="AraC-bd"/>
</dbReference>
<dbReference type="PANTHER" id="PTHR46796:SF2">
    <property type="entry name" value="TRANSCRIPTIONAL REGULATORY PROTEIN"/>
    <property type="match status" value="1"/>
</dbReference>
<dbReference type="GO" id="GO:0043565">
    <property type="term" value="F:sequence-specific DNA binding"/>
    <property type="evidence" value="ECO:0007669"/>
    <property type="project" value="InterPro"/>
</dbReference>
<evidence type="ECO:0000256" key="4">
    <source>
        <dbReference type="ARBA" id="ARBA00023163"/>
    </source>
</evidence>
<protein>
    <submittedName>
        <fullName evidence="7">AraC-type DNA-binding protein</fullName>
    </submittedName>
    <submittedName>
        <fullName evidence="6">Helix-turn-helix domain-containing protein</fullName>
    </submittedName>
</protein>
<keyword evidence="9" id="KW-1185">Reference proteome</keyword>
<comment type="caution">
    <text evidence="7">The sequence shown here is derived from an EMBL/GenBank/DDBJ whole genome shotgun (WGS) entry which is preliminary data.</text>
</comment>
<evidence type="ECO:0000313" key="8">
    <source>
        <dbReference type="Proteomes" id="UP000184001"/>
    </source>
</evidence>
<evidence type="ECO:0000256" key="3">
    <source>
        <dbReference type="ARBA" id="ARBA00023159"/>
    </source>
</evidence>
<sequence>MNIVYPPSRYAGLEILSCAGGHKFREHLHDAYVLWLNSETGEHYTVNGDSKFLQTGAVSLIEPGVPHANRSCDERNSHLRSFYCTEEFFQQQYLHIYETEYTAPLGIRLLEHAGLWRSFTALHEYMLGVQDDLKVDELVLSSFSGFFEQCGGRNLQPVRDTCDRRVAKAAEYFHAHLDFPILLEELAEMLGCTSFHLIRLFRLQTGMTPHAYLTQIRLEKARNLIDHGVPFSAVAMQIGLSDQSHLTRQFKKRYGVTPGQYKKQRQLL</sequence>
<evidence type="ECO:0000259" key="5">
    <source>
        <dbReference type="PROSITE" id="PS01124"/>
    </source>
</evidence>
<evidence type="ECO:0000313" key="7">
    <source>
        <dbReference type="EMBL" id="SHI46091.1"/>
    </source>
</evidence>
<keyword evidence="4" id="KW-0804">Transcription</keyword>
<feature type="domain" description="HTH araC/xylS-type" evidence="5">
    <location>
        <begin position="167"/>
        <end position="264"/>
    </location>
</feature>
<dbReference type="SUPFAM" id="SSF46689">
    <property type="entry name" value="Homeodomain-like"/>
    <property type="match status" value="2"/>
</dbReference>
<keyword evidence="3" id="KW-0010">Activator</keyword>
<dbReference type="PANTHER" id="PTHR46796">
    <property type="entry name" value="HTH-TYPE TRANSCRIPTIONAL ACTIVATOR RHAS-RELATED"/>
    <property type="match status" value="1"/>
</dbReference>
<accession>A0A8G2F9B2</accession>
<dbReference type="Proteomes" id="UP000184001">
    <property type="component" value="Unassembled WGS sequence"/>
</dbReference>
<dbReference type="InterPro" id="IPR009057">
    <property type="entry name" value="Homeodomain-like_sf"/>
</dbReference>
<reference evidence="7 8" key="1">
    <citation type="submission" date="2016-11" db="EMBL/GenBank/DDBJ databases">
        <authorList>
            <person name="Varghese N."/>
            <person name="Submissions S."/>
        </authorList>
    </citation>
    <scope>NUCLEOTIDE SEQUENCE [LARGE SCALE GENOMIC DNA]</scope>
    <source>
        <strain evidence="7 8">DSM 17919</strain>
    </source>
</reference>
<evidence type="ECO:0000313" key="6">
    <source>
        <dbReference type="EMBL" id="MEZ6854887.1"/>
    </source>
</evidence>
<keyword evidence="2 7" id="KW-0238">DNA-binding</keyword>
<dbReference type="InterPro" id="IPR018062">
    <property type="entry name" value="HTH_AraC-typ_CS"/>
</dbReference>
<reference evidence="6 9" key="2">
    <citation type="submission" date="2024-07" db="EMBL/GenBank/DDBJ databases">
        <title>Active virus-host system and metabolic interactions in a Lokiarchaeon culture.</title>
        <authorList>
            <person name="Ponce Toledo R.I."/>
            <person name="Rodrigues Oliveira T."/>
            <person name="Schleper C."/>
        </authorList>
    </citation>
    <scope>NUCLEOTIDE SEQUENCE [LARGE SCALE GENOMIC DNA]</scope>
    <source>
        <strain evidence="6 9">B35</strain>
    </source>
</reference>
<dbReference type="InterPro" id="IPR018060">
    <property type="entry name" value="HTH_AraC"/>
</dbReference>
<gene>
    <name evidence="6" type="ORF">AB2Z07_15385</name>
    <name evidence="7" type="ORF">SAMN05660830_00015</name>
</gene>
<dbReference type="Pfam" id="PF12833">
    <property type="entry name" value="HTH_18"/>
    <property type="match status" value="1"/>
</dbReference>
<evidence type="ECO:0000256" key="1">
    <source>
        <dbReference type="ARBA" id="ARBA00023015"/>
    </source>
</evidence>
<keyword evidence="1" id="KW-0805">Transcription regulation</keyword>
<dbReference type="Pfam" id="PF02311">
    <property type="entry name" value="AraC_binding"/>
    <property type="match status" value="1"/>
</dbReference>